<dbReference type="AlphaFoldDB" id="A0A559IGI2"/>
<evidence type="ECO:0000313" key="2">
    <source>
        <dbReference type="EMBL" id="TVX86752.1"/>
    </source>
</evidence>
<evidence type="ECO:0008006" key="4">
    <source>
        <dbReference type="Google" id="ProtNLM"/>
    </source>
</evidence>
<organism evidence="2 3">
    <name type="scientific">Paenibacillus agilis</name>
    <dbReference type="NCBI Taxonomy" id="3020863"/>
    <lineage>
        <taxon>Bacteria</taxon>
        <taxon>Bacillati</taxon>
        <taxon>Bacillota</taxon>
        <taxon>Bacilli</taxon>
        <taxon>Bacillales</taxon>
        <taxon>Paenibacillaceae</taxon>
        <taxon>Paenibacillus</taxon>
    </lineage>
</organism>
<sequence length="125" mass="14230">MNTTSMITAPAQRVRHVFIQHGFTGISCQEKETFVLGWIDQDMDELRASHVFTVPAIYLPDGKLLIEPEKASFSGYGQVPEYIQTQAHEQLNEILAALNDDRSVPREETHSYKPLDSERMPFPKP</sequence>
<evidence type="ECO:0000313" key="3">
    <source>
        <dbReference type="Proteomes" id="UP000318102"/>
    </source>
</evidence>
<feature type="compositionally biased region" description="Basic and acidic residues" evidence="1">
    <location>
        <begin position="99"/>
        <end position="125"/>
    </location>
</feature>
<name>A0A559IGI2_9BACL</name>
<feature type="region of interest" description="Disordered" evidence="1">
    <location>
        <begin position="97"/>
        <end position="125"/>
    </location>
</feature>
<accession>A0A559IGI2</accession>
<evidence type="ECO:0000256" key="1">
    <source>
        <dbReference type="SAM" id="MobiDB-lite"/>
    </source>
</evidence>
<protein>
    <recommendedName>
        <fullName evidence="4">Thioredoxin family protein</fullName>
    </recommendedName>
</protein>
<dbReference type="EMBL" id="VNJK01000005">
    <property type="protein sequence ID" value="TVX86752.1"/>
    <property type="molecule type" value="Genomic_DNA"/>
</dbReference>
<proteinExistence type="predicted"/>
<dbReference type="Proteomes" id="UP000318102">
    <property type="component" value="Unassembled WGS sequence"/>
</dbReference>
<dbReference type="OrthoDB" id="2608992at2"/>
<comment type="caution">
    <text evidence="2">The sequence shown here is derived from an EMBL/GenBank/DDBJ whole genome shotgun (WGS) entry which is preliminary data.</text>
</comment>
<dbReference type="RefSeq" id="WP_144994311.1">
    <property type="nucleotide sequence ID" value="NZ_VNJK01000005.1"/>
</dbReference>
<gene>
    <name evidence="2" type="ORF">FPZ44_22780</name>
</gene>
<reference evidence="2 3" key="1">
    <citation type="submission" date="2019-07" db="EMBL/GenBank/DDBJ databases">
        <authorList>
            <person name="Kim J."/>
        </authorList>
    </citation>
    <scope>NUCLEOTIDE SEQUENCE [LARGE SCALE GENOMIC DNA]</scope>
    <source>
        <strain evidence="2 3">N4</strain>
    </source>
</reference>
<keyword evidence="3" id="KW-1185">Reference proteome</keyword>